<evidence type="ECO:0000256" key="2">
    <source>
        <dbReference type="PIRSR" id="PIRSR603564-2"/>
    </source>
</evidence>
<dbReference type="SUPFAM" id="SSF55811">
    <property type="entry name" value="Nudix"/>
    <property type="match status" value="1"/>
</dbReference>
<dbReference type="PROSITE" id="PS51462">
    <property type="entry name" value="NUDIX"/>
    <property type="match status" value="1"/>
</dbReference>
<feature type="binding site" evidence="2">
    <location>
        <position position="54"/>
    </location>
    <ligand>
        <name>Mg(2+)</name>
        <dbReference type="ChEBI" id="CHEBI:18420"/>
    </ligand>
</feature>
<dbReference type="EMBL" id="CP027666">
    <property type="protein sequence ID" value="AVO35678.1"/>
    <property type="molecule type" value="Genomic_DNA"/>
</dbReference>
<feature type="binding site" evidence="1">
    <location>
        <position position="135"/>
    </location>
    <ligand>
        <name>substrate</name>
    </ligand>
</feature>
<keyword evidence="2" id="KW-0460">Magnesium</keyword>
<dbReference type="NCBIfam" id="NF006961">
    <property type="entry name" value="PRK09438.1"/>
    <property type="match status" value="1"/>
</dbReference>
<evidence type="ECO:0000256" key="1">
    <source>
        <dbReference type="PIRSR" id="PIRSR603564-1"/>
    </source>
</evidence>
<feature type="binding site" evidence="2">
    <location>
        <position position="58"/>
    </location>
    <ligand>
        <name>Mg(2+)</name>
        <dbReference type="ChEBI" id="CHEBI:18420"/>
    </ligand>
</feature>
<dbReference type="GO" id="GO:0008828">
    <property type="term" value="F:dATP diphosphatase activity"/>
    <property type="evidence" value="ECO:0007669"/>
    <property type="project" value="InterPro"/>
</dbReference>
<dbReference type="Gene3D" id="3.90.79.10">
    <property type="entry name" value="Nucleoside Triphosphate Pyrophosphohydrolase"/>
    <property type="match status" value="1"/>
</dbReference>
<dbReference type="OrthoDB" id="7066556at2"/>
<dbReference type="Pfam" id="PF00293">
    <property type="entry name" value="NUDIX"/>
    <property type="match status" value="1"/>
</dbReference>
<feature type="binding site" evidence="1">
    <location>
        <position position="4"/>
    </location>
    <ligand>
        <name>substrate</name>
    </ligand>
</feature>
<keyword evidence="2" id="KW-0479">Metal-binding</keyword>
<protein>
    <submittedName>
        <fullName evidence="4">Dihydroneopterin triphosphate diphosphatase</fullName>
    </submittedName>
</protein>
<feature type="binding site" evidence="2">
    <location>
        <position position="117"/>
    </location>
    <ligand>
        <name>Mg(2+)</name>
        <dbReference type="ChEBI" id="CHEBI:18420"/>
    </ligand>
</feature>
<name>A0A2S0MIH2_9BURK</name>
<dbReference type="InterPro" id="IPR003564">
    <property type="entry name" value="DHNTPase"/>
</dbReference>
<dbReference type="GO" id="GO:0046872">
    <property type="term" value="F:metal ion binding"/>
    <property type="evidence" value="ECO:0007669"/>
    <property type="project" value="UniProtKB-KW"/>
</dbReference>
<gene>
    <name evidence="4" type="ORF">C6570_16695</name>
</gene>
<dbReference type="AlphaFoldDB" id="A0A2S0MIH2"/>
<dbReference type="InterPro" id="IPR015797">
    <property type="entry name" value="NUDIX_hydrolase-like_dom_sf"/>
</dbReference>
<evidence type="ECO:0000313" key="5">
    <source>
        <dbReference type="Proteomes" id="UP000239709"/>
    </source>
</evidence>
<dbReference type="PRINTS" id="PR01404">
    <property type="entry name" value="NPPPHYDRLASE"/>
</dbReference>
<organism evidence="4 5">
    <name type="scientific">Ottowia oryzae</name>
    <dbReference type="NCBI Taxonomy" id="2109914"/>
    <lineage>
        <taxon>Bacteria</taxon>
        <taxon>Pseudomonadati</taxon>
        <taxon>Pseudomonadota</taxon>
        <taxon>Betaproteobacteria</taxon>
        <taxon>Burkholderiales</taxon>
        <taxon>Comamonadaceae</taxon>
        <taxon>Ottowia</taxon>
    </lineage>
</organism>
<dbReference type="RefSeq" id="WP_106704224.1">
    <property type="nucleotide sequence ID" value="NZ_CP027666.1"/>
</dbReference>
<proteinExistence type="predicted"/>
<dbReference type="GO" id="GO:0046656">
    <property type="term" value="P:folic acid biosynthetic process"/>
    <property type="evidence" value="ECO:0007669"/>
    <property type="project" value="InterPro"/>
</dbReference>
<keyword evidence="5" id="KW-1185">Reference proteome</keyword>
<dbReference type="InterPro" id="IPR000086">
    <property type="entry name" value="NUDIX_hydrolase_dom"/>
</dbReference>
<feature type="domain" description="Nudix hydrolase" evidence="3">
    <location>
        <begin position="4"/>
        <end position="146"/>
    </location>
</feature>
<dbReference type="CDD" id="cd04664">
    <property type="entry name" value="NUDIX_DHNTPase_like"/>
    <property type="match status" value="1"/>
</dbReference>
<dbReference type="GO" id="GO:0019177">
    <property type="term" value="F:dihydroneopterin triphosphate pyrophosphohydrolase activity"/>
    <property type="evidence" value="ECO:0007669"/>
    <property type="project" value="InterPro"/>
</dbReference>
<feature type="binding site" evidence="1">
    <location>
        <position position="25"/>
    </location>
    <ligand>
        <name>substrate</name>
    </ligand>
</feature>
<comment type="cofactor">
    <cofactor evidence="2">
        <name>Mg(2+)</name>
        <dbReference type="ChEBI" id="CHEBI:18420"/>
    </cofactor>
    <text evidence="2">Binds 1 Mg(2+) ion per subunit.</text>
</comment>
<dbReference type="KEGG" id="otk:C6570_16695"/>
<accession>A0A2S0MIH2</accession>
<dbReference type="PANTHER" id="PTHR43736:SF1">
    <property type="entry name" value="DIHYDRONEOPTERIN TRIPHOSPHATE DIPHOSPHATASE"/>
    <property type="match status" value="1"/>
</dbReference>
<reference evidence="4 5" key="1">
    <citation type="submission" date="2018-03" db="EMBL/GenBank/DDBJ databases">
        <title>Genome sequencing of Ottowia sp.</title>
        <authorList>
            <person name="Kim S.-J."/>
            <person name="Heo J."/>
            <person name="Kwon S.-W."/>
        </authorList>
    </citation>
    <scope>NUCLEOTIDE SEQUENCE [LARGE SCALE GENOMIC DNA]</scope>
    <source>
        <strain evidence="4 5">KADR8-3</strain>
    </source>
</reference>
<sequence>MRYKIPQSVLVLIHTPALQVLMMRRADSASDFWQCVTGSKDEEGEPFAQTATREVLEETGIDATGPDCLLRDWELQNVYDIYPQWLHRYAPGVTRNVERVFSLRVPTGISVTLNPREHTHYRWLPWREAADCCYSPSNAEACLLLPRFAGAGLNA</sequence>
<dbReference type="Proteomes" id="UP000239709">
    <property type="component" value="Chromosome"/>
</dbReference>
<feature type="binding site" evidence="1">
    <location>
        <position position="37"/>
    </location>
    <ligand>
        <name>substrate</name>
    </ligand>
</feature>
<evidence type="ECO:0000313" key="4">
    <source>
        <dbReference type="EMBL" id="AVO35678.1"/>
    </source>
</evidence>
<evidence type="ECO:0000259" key="3">
    <source>
        <dbReference type="PROSITE" id="PS51462"/>
    </source>
</evidence>
<dbReference type="PANTHER" id="PTHR43736">
    <property type="entry name" value="ADP-RIBOSE PYROPHOSPHATASE"/>
    <property type="match status" value="1"/>
</dbReference>